<dbReference type="AlphaFoldDB" id="A0A1C5JNP1"/>
<dbReference type="STRING" id="47864.GA0070560_14812"/>
<evidence type="ECO:0000313" key="2">
    <source>
        <dbReference type="Proteomes" id="UP000199408"/>
    </source>
</evidence>
<protein>
    <submittedName>
        <fullName evidence="1">Uncharacterized protein</fullName>
    </submittedName>
</protein>
<dbReference type="Proteomes" id="UP000199408">
    <property type="component" value="Unassembled WGS sequence"/>
</dbReference>
<reference evidence="2" key="1">
    <citation type="submission" date="2016-06" db="EMBL/GenBank/DDBJ databases">
        <authorList>
            <person name="Varghese N."/>
        </authorList>
    </citation>
    <scope>NUCLEOTIDE SEQUENCE [LARGE SCALE GENOMIC DNA]</scope>
    <source>
        <strain evidence="2">DSM 43171</strain>
    </source>
</reference>
<organism evidence="1 2">
    <name type="scientific">Micromonospora halophytica</name>
    <dbReference type="NCBI Taxonomy" id="47864"/>
    <lineage>
        <taxon>Bacteria</taxon>
        <taxon>Bacillati</taxon>
        <taxon>Actinomycetota</taxon>
        <taxon>Actinomycetes</taxon>
        <taxon>Micromonosporales</taxon>
        <taxon>Micromonosporaceae</taxon>
        <taxon>Micromonospora</taxon>
    </lineage>
</organism>
<dbReference type="OrthoDB" id="3400634at2"/>
<sequence length="87" mass="9353">MTRQVPAPLLTVGDLVEVSEADYCYGTGTLRLQLTDPSAGLDHPGLEWIELTGVELRPDGRAARGGEPRTALVLVAALRARLTGDRR</sequence>
<accession>A0A1C5JNP1</accession>
<name>A0A1C5JNP1_9ACTN</name>
<evidence type="ECO:0000313" key="1">
    <source>
        <dbReference type="EMBL" id="SCG71829.1"/>
    </source>
</evidence>
<proteinExistence type="predicted"/>
<dbReference type="RefSeq" id="WP_139131631.1">
    <property type="nucleotide sequence ID" value="NZ_FMDN01000048.1"/>
</dbReference>
<gene>
    <name evidence="1" type="ORF">GA0070560_14812</name>
</gene>
<keyword evidence="2" id="KW-1185">Reference proteome</keyword>
<dbReference type="EMBL" id="FMDN01000048">
    <property type="protein sequence ID" value="SCG71829.1"/>
    <property type="molecule type" value="Genomic_DNA"/>
</dbReference>